<sequence>MVRRDKEKIKYGLEWDFEADTKLYYWKEFDRETKRKLRETQSGINLLEAGGNVQPYNPLIEETIPLLKFSRESPHESKRDFKRWFIRNFLSEKDVGYDPLPDNVYYWKQVGTKYQKGGKDSHRTVTKIRVKNGSIAKIYDKNVRVKVQGARRSTRPARPFAFKDFQKFIKKMRRWKGEDEPIVIN</sequence>
<proteinExistence type="predicted"/>
<evidence type="ECO:0000313" key="1">
    <source>
        <dbReference type="EMBL" id="KXB08749.1"/>
    </source>
</evidence>
<dbReference type="EMBL" id="LHYJ01000003">
    <property type="protein sequence ID" value="KXB08749.1"/>
    <property type="molecule type" value="Genomic_DNA"/>
</dbReference>
<protein>
    <submittedName>
        <fullName evidence="1">Uncharacterized protein</fullName>
    </submittedName>
</protein>
<name>A0A133VQL5_9EURY</name>
<dbReference type="AlphaFoldDB" id="A0A133VQL5"/>
<evidence type="ECO:0000313" key="2">
    <source>
        <dbReference type="Proteomes" id="UP000070175"/>
    </source>
</evidence>
<organism evidence="1 2">
    <name type="scientific">candidate division MSBL1 archaeon SCGC-AAA382N08</name>
    <dbReference type="NCBI Taxonomy" id="1698285"/>
    <lineage>
        <taxon>Archaea</taxon>
        <taxon>Methanobacteriati</taxon>
        <taxon>Methanobacteriota</taxon>
        <taxon>candidate division MSBL1</taxon>
    </lineage>
</organism>
<accession>A0A133VQL5</accession>
<keyword evidence="2" id="KW-1185">Reference proteome</keyword>
<reference evidence="1 2" key="1">
    <citation type="journal article" date="2016" name="Sci. Rep.">
        <title>Metabolic traits of an uncultured archaeal lineage -MSBL1- from brine pools of the Red Sea.</title>
        <authorList>
            <person name="Mwirichia R."/>
            <person name="Alam I."/>
            <person name="Rashid M."/>
            <person name="Vinu M."/>
            <person name="Ba-Alawi W."/>
            <person name="Anthony Kamau A."/>
            <person name="Kamanda Ngugi D."/>
            <person name="Goker M."/>
            <person name="Klenk H.P."/>
            <person name="Bajic V."/>
            <person name="Stingl U."/>
        </authorList>
    </citation>
    <scope>NUCLEOTIDE SEQUENCE [LARGE SCALE GENOMIC DNA]</scope>
    <source>
        <strain evidence="1">SCGC-AAA382N08</strain>
    </source>
</reference>
<gene>
    <name evidence="1" type="ORF">AKJ56_00330</name>
</gene>
<comment type="caution">
    <text evidence="1">The sequence shown here is derived from an EMBL/GenBank/DDBJ whole genome shotgun (WGS) entry which is preliminary data.</text>
</comment>
<dbReference type="Proteomes" id="UP000070175">
    <property type="component" value="Unassembled WGS sequence"/>
</dbReference>